<dbReference type="EMBL" id="JAJSOF020000009">
    <property type="protein sequence ID" value="KAJ4445844.1"/>
    <property type="molecule type" value="Genomic_DNA"/>
</dbReference>
<gene>
    <name evidence="1" type="ORF">ANN_12529</name>
</gene>
<organism evidence="1 2">
    <name type="scientific">Periplaneta americana</name>
    <name type="common">American cockroach</name>
    <name type="synonym">Blatta americana</name>
    <dbReference type="NCBI Taxonomy" id="6978"/>
    <lineage>
        <taxon>Eukaryota</taxon>
        <taxon>Metazoa</taxon>
        <taxon>Ecdysozoa</taxon>
        <taxon>Arthropoda</taxon>
        <taxon>Hexapoda</taxon>
        <taxon>Insecta</taxon>
        <taxon>Pterygota</taxon>
        <taxon>Neoptera</taxon>
        <taxon>Polyneoptera</taxon>
        <taxon>Dictyoptera</taxon>
        <taxon>Blattodea</taxon>
        <taxon>Blattoidea</taxon>
        <taxon>Blattidae</taxon>
        <taxon>Blattinae</taxon>
        <taxon>Periplaneta</taxon>
    </lineage>
</organism>
<evidence type="ECO:0008006" key="3">
    <source>
        <dbReference type="Google" id="ProtNLM"/>
    </source>
</evidence>
<name>A0ABQ8THD4_PERAM</name>
<keyword evidence="2" id="KW-1185">Reference proteome</keyword>
<evidence type="ECO:0000313" key="2">
    <source>
        <dbReference type="Proteomes" id="UP001148838"/>
    </source>
</evidence>
<proteinExistence type="predicted"/>
<evidence type="ECO:0000313" key="1">
    <source>
        <dbReference type="EMBL" id="KAJ4445844.1"/>
    </source>
</evidence>
<protein>
    <recommendedName>
        <fullName evidence="3">Reverse transcriptase</fullName>
    </recommendedName>
</protein>
<sequence>MLPCDSKFTHPLQFHNLSCLDSKSSHRCLMALRTRSQIPEVLRISSQPATIRFRRDFMSGIGDEHTKMTPQVERVQIRYCDCKANIRHQFQTYKNQLQHTYVTLLKLNEDIDSIVTWTKKLRLKINPGKTQAIILGHKRQTDAVKHLDISPVKHLNIQNQSGLDKEFTPANKWMRQPDHLTSSEWRLRLKMTANVCPLRAIPGRSRDGNQCRRCVSEIETLGHVLGACPFSETLWNSRNHRIRSMIVEVLRKKGLTVHEEVHGISQEGSCRRIDMLAKSTQKNAEFMSPHVDEIGDSEMIFGEMSRGFTIDYLPFTLRLGKTSEKPNQSDKRYCAAHAAQQLYGKTDFAWRFTFTPIQDGRFQQDGATAHISRASMAVLCLLFSNRLISRFGGVPWLPWSPDLSTTVSSQFTARLFWLVLLAQSLEFTESRTPDLKRRPAALRTQVPQLRSTALELRASGSTVTDTTQVALWSRSWLAVH</sequence>
<reference evidence="1 2" key="1">
    <citation type="journal article" date="2022" name="Allergy">
        <title>Genome assembly and annotation of Periplaneta americana reveal a comprehensive cockroach allergen profile.</title>
        <authorList>
            <person name="Wang L."/>
            <person name="Xiong Q."/>
            <person name="Saelim N."/>
            <person name="Wang L."/>
            <person name="Nong W."/>
            <person name="Wan A.T."/>
            <person name="Shi M."/>
            <person name="Liu X."/>
            <person name="Cao Q."/>
            <person name="Hui J.H.L."/>
            <person name="Sookrung N."/>
            <person name="Leung T.F."/>
            <person name="Tungtrongchitr A."/>
            <person name="Tsui S.K.W."/>
        </authorList>
    </citation>
    <scope>NUCLEOTIDE SEQUENCE [LARGE SCALE GENOMIC DNA]</scope>
    <source>
        <strain evidence="1">PWHHKU_190912</strain>
    </source>
</reference>
<comment type="caution">
    <text evidence="1">The sequence shown here is derived from an EMBL/GenBank/DDBJ whole genome shotgun (WGS) entry which is preliminary data.</text>
</comment>
<dbReference type="Proteomes" id="UP001148838">
    <property type="component" value="Unassembled WGS sequence"/>
</dbReference>
<accession>A0ABQ8THD4</accession>